<gene>
    <name evidence="7" type="ORF">ACJMK2_038608</name>
    <name evidence="8" type="ORF">ACJMK2_038620</name>
</gene>
<evidence type="ECO:0000256" key="4">
    <source>
        <dbReference type="ARBA" id="ARBA00022989"/>
    </source>
</evidence>
<evidence type="ECO:0000313" key="9">
    <source>
        <dbReference type="Proteomes" id="UP001634394"/>
    </source>
</evidence>
<evidence type="ECO:0000256" key="5">
    <source>
        <dbReference type="ARBA" id="ARBA00023136"/>
    </source>
</evidence>
<evidence type="ECO:0000313" key="8">
    <source>
        <dbReference type="EMBL" id="KAL3870569.1"/>
    </source>
</evidence>
<dbReference type="GO" id="GO:0012505">
    <property type="term" value="C:endomembrane system"/>
    <property type="evidence" value="ECO:0007669"/>
    <property type="project" value="UniProtKB-SubCell"/>
</dbReference>
<keyword evidence="9" id="KW-1185">Reference proteome</keyword>
<evidence type="ECO:0000256" key="2">
    <source>
        <dbReference type="ARBA" id="ARBA00010023"/>
    </source>
</evidence>
<protein>
    <recommendedName>
        <fullName evidence="10">Calcium channel flower</fullName>
    </recommendedName>
</protein>
<organism evidence="7 9">
    <name type="scientific">Sinanodonta woodiana</name>
    <name type="common">Chinese pond mussel</name>
    <name type="synonym">Anodonta woodiana</name>
    <dbReference type="NCBI Taxonomy" id="1069815"/>
    <lineage>
        <taxon>Eukaryota</taxon>
        <taxon>Metazoa</taxon>
        <taxon>Spiralia</taxon>
        <taxon>Lophotrochozoa</taxon>
        <taxon>Mollusca</taxon>
        <taxon>Bivalvia</taxon>
        <taxon>Autobranchia</taxon>
        <taxon>Heteroconchia</taxon>
        <taxon>Palaeoheterodonta</taxon>
        <taxon>Unionida</taxon>
        <taxon>Unionoidea</taxon>
        <taxon>Unionidae</taxon>
        <taxon>Unioninae</taxon>
        <taxon>Sinanodonta</taxon>
    </lineage>
</organism>
<dbReference type="SMART" id="SM01077">
    <property type="entry name" value="Cg6151-P"/>
    <property type="match status" value="1"/>
</dbReference>
<keyword evidence="5 6" id="KW-0472">Membrane</keyword>
<sequence>MQASTQNNPNSGDQVTWWFKLLTRAVGVIGGIVAMITGVLRCITFTPLCLVAGLIEVLAGFTVVVFEAPCCCPFLDFIDKIGKFSEERPHWQKAVIYAVLAVFPVALCFSMTTIFGSALVFATGSLYGIMALGKKADREVMLKRVRSEDVELNATLITNEERVDLHVPESHGK</sequence>
<comment type="similarity">
    <text evidence="2">Belongs to the calcium channel flower family.</text>
</comment>
<evidence type="ECO:0008006" key="10">
    <source>
        <dbReference type="Google" id="ProtNLM"/>
    </source>
</evidence>
<comment type="caution">
    <text evidence="7">The sequence shown here is derived from an EMBL/GenBank/DDBJ whole genome shotgun (WGS) entry which is preliminary data.</text>
</comment>
<keyword evidence="3 6" id="KW-0812">Transmembrane</keyword>
<dbReference type="Pfam" id="PF10233">
    <property type="entry name" value="Cg6151-P"/>
    <property type="match status" value="1"/>
</dbReference>
<dbReference type="InterPro" id="IPR019365">
    <property type="entry name" value="TVP18/Ca-channel_flower"/>
</dbReference>
<name>A0ABD3WAC7_SINWO</name>
<dbReference type="EMBL" id="JBJQND010000007">
    <property type="protein sequence ID" value="KAL3870569.1"/>
    <property type="molecule type" value="Genomic_DNA"/>
</dbReference>
<dbReference type="AlphaFoldDB" id="A0ABD3WAC7"/>
<dbReference type="PANTHER" id="PTHR13314:SF2">
    <property type="entry name" value="CALCIUM CHANNEL FLOWER HOMOLOG"/>
    <property type="match status" value="1"/>
</dbReference>
<evidence type="ECO:0000256" key="3">
    <source>
        <dbReference type="ARBA" id="ARBA00022692"/>
    </source>
</evidence>
<comment type="subcellular location">
    <subcellularLocation>
        <location evidence="1">Endomembrane system</location>
        <topology evidence="1">Multi-pass membrane protein</topology>
    </subcellularLocation>
</comment>
<evidence type="ECO:0000256" key="1">
    <source>
        <dbReference type="ARBA" id="ARBA00004127"/>
    </source>
</evidence>
<keyword evidence="4 6" id="KW-1133">Transmembrane helix</keyword>
<evidence type="ECO:0000256" key="6">
    <source>
        <dbReference type="SAM" id="Phobius"/>
    </source>
</evidence>
<feature type="transmembrane region" description="Helical" evidence="6">
    <location>
        <begin position="47"/>
        <end position="66"/>
    </location>
</feature>
<dbReference type="Proteomes" id="UP001634394">
    <property type="component" value="Unassembled WGS sequence"/>
</dbReference>
<proteinExistence type="inferred from homology"/>
<dbReference type="PANTHER" id="PTHR13314">
    <property type="entry name" value="CALCIUM CHANNEL FLOWER HOMOLOG"/>
    <property type="match status" value="1"/>
</dbReference>
<accession>A0ABD3WAC7</accession>
<feature type="transmembrane region" description="Helical" evidence="6">
    <location>
        <begin position="95"/>
        <end position="128"/>
    </location>
</feature>
<reference evidence="7 9" key="1">
    <citation type="submission" date="2024-11" db="EMBL/GenBank/DDBJ databases">
        <title>Chromosome-level genome assembly of the freshwater bivalve Anodonta woodiana.</title>
        <authorList>
            <person name="Chen X."/>
        </authorList>
    </citation>
    <scope>NUCLEOTIDE SEQUENCE [LARGE SCALE GENOMIC DNA]</scope>
    <source>
        <strain evidence="7">MN2024</strain>
        <tissue evidence="7">Gills</tissue>
    </source>
</reference>
<feature type="transmembrane region" description="Helical" evidence="6">
    <location>
        <begin position="17"/>
        <end position="40"/>
    </location>
</feature>
<evidence type="ECO:0000313" key="7">
    <source>
        <dbReference type="EMBL" id="KAL3870556.1"/>
    </source>
</evidence>
<dbReference type="EMBL" id="JBJQND010000007">
    <property type="protein sequence ID" value="KAL3870556.1"/>
    <property type="molecule type" value="Genomic_DNA"/>
</dbReference>